<keyword evidence="6 15" id="KW-0547">Nucleotide-binding</keyword>
<dbReference type="InterPro" id="IPR005935">
    <property type="entry name" value="Mev_decarb"/>
</dbReference>
<evidence type="ECO:0000256" key="14">
    <source>
        <dbReference type="ARBA" id="ARBA00048154"/>
    </source>
</evidence>
<dbReference type="EnsemblMetazoa" id="XM_031920822">
    <property type="protein sequence ID" value="XP_031776682"/>
    <property type="gene ID" value="LOC100116409"/>
</dbReference>
<name>A0A7M7PV99_NASVI</name>
<evidence type="ECO:0000256" key="5">
    <source>
        <dbReference type="ARBA" id="ARBA00022516"/>
    </source>
</evidence>
<keyword evidence="8 16" id="KW-0752">Steroid biosynthesis</keyword>
<evidence type="ECO:0000256" key="16">
    <source>
        <dbReference type="RuleBase" id="RU363086"/>
    </source>
</evidence>
<evidence type="ECO:0000259" key="18">
    <source>
        <dbReference type="Pfam" id="PF22700"/>
    </source>
</evidence>
<keyword evidence="7 15" id="KW-0067">ATP-binding</keyword>
<dbReference type="PIRSF" id="PIRSF015950">
    <property type="entry name" value="Mev_P_decrbx"/>
    <property type="match status" value="1"/>
</dbReference>
<dbReference type="InterPro" id="IPR036554">
    <property type="entry name" value="GHMP_kinase_C_sf"/>
</dbReference>
<dbReference type="GO" id="GO:0005829">
    <property type="term" value="C:cytosol"/>
    <property type="evidence" value="ECO:0007669"/>
    <property type="project" value="InterPro"/>
</dbReference>
<evidence type="ECO:0000256" key="3">
    <source>
        <dbReference type="ARBA" id="ARBA00012296"/>
    </source>
</evidence>
<comment type="catalytic activity">
    <reaction evidence="14 15 16">
        <text>(R)-5-diphosphomevalonate + ATP = isopentenyl diphosphate + ADP + phosphate + CO2</text>
        <dbReference type="Rhea" id="RHEA:23732"/>
        <dbReference type="ChEBI" id="CHEBI:16526"/>
        <dbReference type="ChEBI" id="CHEBI:30616"/>
        <dbReference type="ChEBI" id="CHEBI:43474"/>
        <dbReference type="ChEBI" id="CHEBI:57557"/>
        <dbReference type="ChEBI" id="CHEBI:128769"/>
        <dbReference type="ChEBI" id="CHEBI:456216"/>
        <dbReference type="EC" id="4.1.1.33"/>
    </reaction>
</comment>
<dbReference type="PANTHER" id="PTHR10977:SF3">
    <property type="entry name" value="DIPHOSPHOMEVALONATE DECARBOXYLASE"/>
    <property type="match status" value="1"/>
</dbReference>
<dbReference type="SMR" id="A0A7M7PV99"/>
<dbReference type="Proteomes" id="UP000002358">
    <property type="component" value="Chromosome 1"/>
</dbReference>
<dbReference type="FunFam" id="3.30.70.890:FF:000005">
    <property type="entry name" value="Diphosphomevalonate decarboxylase"/>
    <property type="match status" value="1"/>
</dbReference>
<dbReference type="GO" id="GO:0004163">
    <property type="term" value="F:diphosphomevalonate decarboxylase activity"/>
    <property type="evidence" value="ECO:0007669"/>
    <property type="project" value="UniProtKB-UniRule"/>
</dbReference>
<evidence type="ECO:0000256" key="9">
    <source>
        <dbReference type="ARBA" id="ARBA00023011"/>
    </source>
</evidence>
<dbReference type="Gene3D" id="3.30.70.890">
    <property type="entry name" value="GHMP kinase, C-terminal domain"/>
    <property type="match status" value="1"/>
</dbReference>
<protein>
    <recommendedName>
        <fullName evidence="4 15">Diphosphomevalonate decarboxylase</fullName>
        <ecNumber evidence="3 15">4.1.1.33</ecNumber>
    </recommendedName>
</protein>
<evidence type="ECO:0000256" key="6">
    <source>
        <dbReference type="ARBA" id="ARBA00022741"/>
    </source>
</evidence>
<feature type="domain" description="Mvd1 C-terminal" evidence="17">
    <location>
        <begin position="194"/>
        <end position="380"/>
    </location>
</feature>
<keyword evidence="20" id="KW-1185">Reference proteome</keyword>
<keyword evidence="5 16" id="KW-0444">Lipid biosynthesis</keyword>
<dbReference type="InterPro" id="IPR041431">
    <property type="entry name" value="Mvd1_C"/>
</dbReference>
<dbReference type="InParanoid" id="A0A7M7PV99"/>
<dbReference type="GO" id="GO:0005524">
    <property type="term" value="F:ATP binding"/>
    <property type="evidence" value="ECO:0007669"/>
    <property type="project" value="UniProtKB-UniRule"/>
</dbReference>
<dbReference type="GO" id="GO:0006695">
    <property type="term" value="P:cholesterol biosynthetic process"/>
    <property type="evidence" value="ECO:0007669"/>
    <property type="project" value="UniProtKB-UniPathway"/>
</dbReference>
<evidence type="ECO:0000256" key="10">
    <source>
        <dbReference type="ARBA" id="ARBA00023098"/>
    </source>
</evidence>
<evidence type="ECO:0000256" key="11">
    <source>
        <dbReference type="ARBA" id="ARBA00023166"/>
    </source>
</evidence>
<dbReference type="OrthoDB" id="10253702at2759"/>
<evidence type="ECO:0000256" key="15">
    <source>
        <dbReference type="PIRNR" id="PIRNR015950"/>
    </source>
</evidence>
<dbReference type="PANTHER" id="PTHR10977">
    <property type="entry name" value="DIPHOSPHOMEVALONATE DECARBOXYLASE"/>
    <property type="match status" value="1"/>
</dbReference>
<dbReference type="InterPro" id="IPR029765">
    <property type="entry name" value="Mev_diP_decarb"/>
</dbReference>
<evidence type="ECO:0000313" key="20">
    <source>
        <dbReference type="Proteomes" id="UP000002358"/>
    </source>
</evidence>
<dbReference type="AlphaFoldDB" id="A0A7M7PV99"/>
<organism evidence="19 20">
    <name type="scientific">Nasonia vitripennis</name>
    <name type="common">Parasitic wasp</name>
    <dbReference type="NCBI Taxonomy" id="7425"/>
    <lineage>
        <taxon>Eukaryota</taxon>
        <taxon>Metazoa</taxon>
        <taxon>Ecdysozoa</taxon>
        <taxon>Arthropoda</taxon>
        <taxon>Hexapoda</taxon>
        <taxon>Insecta</taxon>
        <taxon>Pterygota</taxon>
        <taxon>Neoptera</taxon>
        <taxon>Endopterygota</taxon>
        <taxon>Hymenoptera</taxon>
        <taxon>Apocrita</taxon>
        <taxon>Proctotrupomorpha</taxon>
        <taxon>Chalcidoidea</taxon>
        <taxon>Pteromalidae</taxon>
        <taxon>Pteromalinae</taxon>
        <taxon>Nasonia</taxon>
    </lineage>
</organism>
<keyword evidence="16" id="KW-0152">Cholesterol biosynthesis</keyword>
<evidence type="ECO:0000256" key="1">
    <source>
        <dbReference type="ARBA" id="ARBA00003812"/>
    </source>
</evidence>
<dbReference type="FunFam" id="3.30.230.10:FF:000080">
    <property type="entry name" value="Diphosphomevalonate decarboxylase"/>
    <property type="match status" value="1"/>
</dbReference>
<keyword evidence="16" id="KW-0153">Cholesterol metabolism</keyword>
<dbReference type="InterPro" id="IPR053859">
    <property type="entry name" value="MVD-like_N"/>
</dbReference>
<dbReference type="Pfam" id="PF18376">
    <property type="entry name" value="MDD_C"/>
    <property type="match status" value="1"/>
</dbReference>
<evidence type="ECO:0000256" key="4">
    <source>
        <dbReference type="ARBA" id="ARBA00019335"/>
    </source>
</evidence>
<proteinExistence type="inferred from homology"/>
<evidence type="ECO:0000256" key="2">
    <source>
        <dbReference type="ARBA" id="ARBA00008831"/>
    </source>
</evidence>
<keyword evidence="10 15" id="KW-0443">Lipid metabolism</keyword>
<evidence type="ECO:0000259" key="17">
    <source>
        <dbReference type="Pfam" id="PF18376"/>
    </source>
</evidence>
<dbReference type="NCBIfam" id="TIGR01240">
    <property type="entry name" value="mevDPdecarb"/>
    <property type="match status" value="1"/>
</dbReference>
<keyword evidence="9 16" id="KW-0756">Sterol biosynthesis</keyword>
<evidence type="ECO:0000256" key="13">
    <source>
        <dbReference type="ARBA" id="ARBA00023239"/>
    </source>
</evidence>
<sequence length="390" mass="43278">MQLQRPVLPRIQGLVPSPPPLPGFISRVEGGKRDEDLILPINDSLSATLDTEHLCAKTTVRASPEFKENKIWLNGREESMDNPRLQNCLKEIKKRSQLSKDMESWKIHICSENNFPTAAGLASSAAGYACLAAALAKLYRVEGDISGIARAGSGSACRSVYGGFVRWYKGSDPTGIDSIAKPIAPASHWPDMRILVLVVNDSKKKVSSAIGMKRTLLTSEFLTYKAEKIIPQRIEQIQEAILKRDFETFAEHTMRDSNEMHAACLAAYPPCIYMNDTSHLIVELMHQYNSTSDRTKVAYSFDAGPNATLFLLEKDVAELLGILDHYLPPAVDNNLEYRKGISIEVTSPSQSLLQKINFPEQQPGKLKYIIHTQVGSGPKQLPDSEALKFH</sequence>
<feature type="domain" description="Diphosphomevalonate decarboxylase-like N-terminal" evidence="18">
    <location>
        <begin position="31"/>
        <end position="180"/>
    </location>
</feature>
<evidence type="ECO:0000313" key="19">
    <source>
        <dbReference type="EnsemblMetazoa" id="XP_031776682"/>
    </source>
</evidence>
<reference evidence="19" key="1">
    <citation type="submission" date="2021-01" db="UniProtKB">
        <authorList>
            <consortium name="EnsemblMetazoa"/>
        </authorList>
    </citation>
    <scope>IDENTIFICATION</scope>
</reference>
<dbReference type="Pfam" id="PF22700">
    <property type="entry name" value="MVD-like_N"/>
    <property type="match status" value="1"/>
</dbReference>
<dbReference type="InterPro" id="IPR020568">
    <property type="entry name" value="Ribosomal_Su5_D2-typ_SF"/>
</dbReference>
<accession>A0A7M7PV99</accession>
<dbReference type="GO" id="GO:0019287">
    <property type="term" value="P:isopentenyl diphosphate biosynthetic process, mevalonate pathway"/>
    <property type="evidence" value="ECO:0007669"/>
    <property type="project" value="UniProtKB-UniRule"/>
</dbReference>
<dbReference type="EC" id="4.1.1.33" evidence="3 15"/>
<keyword evidence="13 15" id="KW-0456">Lyase</keyword>
<dbReference type="InterPro" id="IPR014721">
    <property type="entry name" value="Ribsml_uS5_D2-typ_fold_subgr"/>
</dbReference>
<dbReference type="FunCoup" id="A0A7M7PV99">
    <property type="interactions" value="686"/>
</dbReference>
<evidence type="ECO:0000256" key="12">
    <source>
        <dbReference type="ARBA" id="ARBA00023221"/>
    </source>
</evidence>
<keyword evidence="11 16" id="KW-1207">Sterol metabolism</keyword>
<gene>
    <name evidence="19" type="primary">100116409</name>
</gene>
<dbReference type="SUPFAM" id="SSF55060">
    <property type="entry name" value="GHMP Kinase, C-terminal domain"/>
    <property type="match status" value="1"/>
</dbReference>
<dbReference type="Gene3D" id="3.30.230.10">
    <property type="match status" value="1"/>
</dbReference>
<comment type="similarity">
    <text evidence="2 15 16">Belongs to the diphosphomevalonate decarboxylase family.</text>
</comment>
<dbReference type="UniPathway" id="UPA00063"/>
<keyword evidence="12 16" id="KW-0753">Steroid metabolism</keyword>
<comment type="pathway">
    <text evidence="16">Steroid biosynthesis; cholesterol biosynthesis.</text>
</comment>
<evidence type="ECO:0000256" key="7">
    <source>
        <dbReference type="ARBA" id="ARBA00022840"/>
    </source>
</evidence>
<evidence type="ECO:0000256" key="8">
    <source>
        <dbReference type="ARBA" id="ARBA00022955"/>
    </source>
</evidence>
<dbReference type="SUPFAM" id="SSF54211">
    <property type="entry name" value="Ribosomal protein S5 domain 2-like"/>
    <property type="match status" value="1"/>
</dbReference>
<comment type="function">
    <text evidence="1 16">Catalyzes the ATP dependent decarboxylation of (R)-5-diphosphomevalonate to form isopentenyl diphosphate (IPP). Functions in the mevalonate (MVA) pathway leading to isopentenyl diphosphate (IPP), a key precursor for the biosynthesis of isoprenoids and sterol synthesis.</text>
</comment>